<evidence type="ECO:0000256" key="2">
    <source>
        <dbReference type="ARBA" id="ARBA00022692"/>
    </source>
</evidence>
<organism evidence="8 9">
    <name type="scientific">Leifsonia aquatica</name>
    <name type="common">Corynebacterium aquaticum</name>
    <dbReference type="NCBI Taxonomy" id="144185"/>
    <lineage>
        <taxon>Bacteria</taxon>
        <taxon>Bacillati</taxon>
        <taxon>Actinomycetota</taxon>
        <taxon>Actinomycetes</taxon>
        <taxon>Micrococcales</taxon>
        <taxon>Microbacteriaceae</taxon>
        <taxon>Leifsonia</taxon>
    </lineage>
</organism>
<sequence>MTAYFVLARRFLLEYGRNPVNLLVLILVPVVFVLVAAKPMADAAELLGGRGLAVETATAGWAAAFLAALAMYFQTRQAHSADRRLALGGVRVPVLVAARVSTGLVIAVFVSAAALSTLFLRSNVDDPLRAIAGTLMFATVYVGIGAAVGALVRDPVNGTVIILLIWILDVFFGPALTSPSRVELTRWMPTHFITLWMVDLPSGHSGLLGDLGLAWVWVAASLLVSALLLAGAMRAGRRPHSQRRPGWARQTNMAFRMGLRQYRRNPALWILLITVPIIFIWMSKLITKEQYSVMRVIENGKVVDARFWLPDTHAGTMAPIAVASLSTVAGLFIALNARAGDRRLVLAGQHRSALLASRFGEVAVAVLVTTAASLAVTALLFPAKQWGVFIAGMVLLGMVYAIFGMCLGFLLDRVSGVLIAFVVPFLDLGITQSPMLRLEPPAAAVLLPGYGPYRVLLDAGLTKTFDETRGLLIGLAWMLGLTVVVSLIFTARTRVERHGGAQPRHVRARNAPHASERVDPVLLPGSGVPDGVGPTGRLQRRARDE</sequence>
<reference evidence="8 9" key="1">
    <citation type="submission" date="2020-08" db="EMBL/GenBank/DDBJ databases">
        <title>Sequencing the genomes of 1000 actinobacteria strains.</title>
        <authorList>
            <person name="Klenk H.-P."/>
        </authorList>
    </citation>
    <scope>NUCLEOTIDE SEQUENCE [LARGE SCALE GENOMIC DNA]</scope>
    <source>
        <strain evidence="8 9">DSM 20146</strain>
    </source>
</reference>
<evidence type="ECO:0000256" key="3">
    <source>
        <dbReference type="ARBA" id="ARBA00022989"/>
    </source>
</evidence>
<dbReference type="InterPro" id="IPR013525">
    <property type="entry name" value="ABC2_TM"/>
</dbReference>
<feature type="transmembrane region" description="Helical" evidence="6">
    <location>
        <begin position="386"/>
        <end position="410"/>
    </location>
</feature>
<dbReference type="GO" id="GO:0140359">
    <property type="term" value="F:ABC-type transporter activity"/>
    <property type="evidence" value="ECO:0007669"/>
    <property type="project" value="InterPro"/>
</dbReference>
<evidence type="ECO:0000259" key="7">
    <source>
        <dbReference type="Pfam" id="PF01061"/>
    </source>
</evidence>
<feature type="transmembrane region" description="Helical" evidence="6">
    <location>
        <begin position="131"/>
        <end position="152"/>
    </location>
</feature>
<feature type="transmembrane region" description="Helical" evidence="6">
    <location>
        <begin position="20"/>
        <end position="40"/>
    </location>
</feature>
<feature type="transmembrane region" description="Helical" evidence="6">
    <location>
        <begin position="214"/>
        <end position="233"/>
    </location>
</feature>
<dbReference type="AlphaFoldDB" id="A0A7W4YKC3"/>
<dbReference type="RefSeq" id="WP_021763141.1">
    <property type="nucleotide sequence ID" value="NZ_JACHVP010000006.1"/>
</dbReference>
<proteinExistence type="predicted"/>
<feature type="transmembrane region" description="Helical" evidence="6">
    <location>
        <begin position="471"/>
        <end position="489"/>
    </location>
</feature>
<feature type="transmembrane region" description="Helical" evidence="6">
    <location>
        <begin position="317"/>
        <end position="337"/>
    </location>
</feature>
<dbReference type="Pfam" id="PF01061">
    <property type="entry name" value="ABC2_membrane"/>
    <property type="match status" value="1"/>
</dbReference>
<evidence type="ECO:0000256" key="6">
    <source>
        <dbReference type="SAM" id="Phobius"/>
    </source>
</evidence>
<keyword evidence="9" id="KW-1185">Reference proteome</keyword>
<feature type="transmembrane region" description="Helical" evidence="6">
    <location>
        <begin position="94"/>
        <end position="119"/>
    </location>
</feature>
<evidence type="ECO:0000256" key="4">
    <source>
        <dbReference type="ARBA" id="ARBA00023136"/>
    </source>
</evidence>
<dbReference type="Proteomes" id="UP000538196">
    <property type="component" value="Unassembled WGS sequence"/>
</dbReference>
<keyword evidence="3 6" id="KW-1133">Transmembrane helix</keyword>
<evidence type="ECO:0000313" key="8">
    <source>
        <dbReference type="EMBL" id="MBB2969263.1"/>
    </source>
</evidence>
<evidence type="ECO:0000313" key="9">
    <source>
        <dbReference type="Proteomes" id="UP000538196"/>
    </source>
</evidence>
<keyword evidence="4 6" id="KW-0472">Membrane</keyword>
<dbReference type="GO" id="GO:0016020">
    <property type="term" value="C:membrane"/>
    <property type="evidence" value="ECO:0007669"/>
    <property type="project" value="UniProtKB-SubCell"/>
</dbReference>
<feature type="transmembrane region" description="Helical" evidence="6">
    <location>
        <begin position="52"/>
        <end position="73"/>
    </location>
</feature>
<feature type="transmembrane region" description="Helical" evidence="6">
    <location>
        <begin position="417"/>
        <end position="436"/>
    </location>
</feature>
<feature type="transmembrane region" description="Helical" evidence="6">
    <location>
        <begin position="358"/>
        <end position="380"/>
    </location>
</feature>
<evidence type="ECO:0000256" key="5">
    <source>
        <dbReference type="SAM" id="MobiDB-lite"/>
    </source>
</evidence>
<evidence type="ECO:0000256" key="1">
    <source>
        <dbReference type="ARBA" id="ARBA00004141"/>
    </source>
</evidence>
<keyword evidence="2 6" id="KW-0812">Transmembrane</keyword>
<accession>A0A7W4YKC3</accession>
<feature type="transmembrane region" description="Helical" evidence="6">
    <location>
        <begin position="266"/>
        <end position="286"/>
    </location>
</feature>
<comment type="subcellular location">
    <subcellularLocation>
        <location evidence="1">Membrane</location>
        <topology evidence="1">Multi-pass membrane protein</topology>
    </subcellularLocation>
</comment>
<name>A0A7W4YKC3_LEIAQ</name>
<protein>
    <recommendedName>
        <fullName evidence="7">ABC-2 type transporter transmembrane domain-containing protein</fullName>
    </recommendedName>
</protein>
<feature type="region of interest" description="Disordered" evidence="5">
    <location>
        <begin position="499"/>
        <end position="545"/>
    </location>
</feature>
<comment type="caution">
    <text evidence="8">The sequence shown here is derived from an EMBL/GenBank/DDBJ whole genome shotgun (WGS) entry which is preliminary data.</text>
</comment>
<feature type="transmembrane region" description="Helical" evidence="6">
    <location>
        <begin position="159"/>
        <end position="177"/>
    </location>
</feature>
<dbReference type="EMBL" id="JACHVP010000006">
    <property type="protein sequence ID" value="MBB2969263.1"/>
    <property type="molecule type" value="Genomic_DNA"/>
</dbReference>
<gene>
    <name evidence="8" type="ORF">FHX33_004046</name>
</gene>
<feature type="domain" description="ABC-2 type transporter transmembrane" evidence="7">
    <location>
        <begin position="3"/>
        <end position="189"/>
    </location>
</feature>